<reference evidence="1" key="1">
    <citation type="journal article" date="2015" name="Nature">
        <title>Complex archaea that bridge the gap between prokaryotes and eukaryotes.</title>
        <authorList>
            <person name="Spang A."/>
            <person name="Saw J.H."/>
            <person name="Jorgensen S.L."/>
            <person name="Zaremba-Niedzwiedzka K."/>
            <person name="Martijn J."/>
            <person name="Lind A.E."/>
            <person name="van Eijk R."/>
            <person name="Schleper C."/>
            <person name="Guy L."/>
            <person name="Ettema T.J."/>
        </authorList>
    </citation>
    <scope>NUCLEOTIDE SEQUENCE</scope>
</reference>
<dbReference type="EMBL" id="LAZR01000448">
    <property type="protein sequence ID" value="KKN68478.1"/>
    <property type="molecule type" value="Genomic_DNA"/>
</dbReference>
<organism evidence="1">
    <name type="scientific">marine sediment metagenome</name>
    <dbReference type="NCBI Taxonomy" id="412755"/>
    <lineage>
        <taxon>unclassified sequences</taxon>
        <taxon>metagenomes</taxon>
        <taxon>ecological metagenomes</taxon>
    </lineage>
</organism>
<comment type="caution">
    <text evidence="1">The sequence shown here is derived from an EMBL/GenBank/DDBJ whole genome shotgun (WGS) entry which is preliminary data.</text>
</comment>
<evidence type="ECO:0000313" key="1">
    <source>
        <dbReference type="EMBL" id="KKN68478.1"/>
    </source>
</evidence>
<dbReference type="AlphaFoldDB" id="A0A0F9VRT6"/>
<name>A0A0F9VRT6_9ZZZZ</name>
<accession>A0A0F9VRT6</accession>
<protein>
    <submittedName>
        <fullName evidence="1">Uncharacterized protein</fullName>
    </submittedName>
</protein>
<gene>
    <name evidence="1" type="ORF">LCGC14_0451140</name>
</gene>
<sequence>MKKTRTITLDIGRQWEVRSPNAGREVFWDLGSAKYAMKYLCEKLPDKGPYSIVRVVRTETLLTGKVGKGRKR</sequence>
<proteinExistence type="predicted"/>